<keyword evidence="3" id="KW-0732">Signal</keyword>
<evidence type="ECO:0000259" key="13">
    <source>
        <dbReference type="PROSITE" id="PS51352"/>
    </source>
</evidence>
<accession>A0A670XS51</accession>
<dbReference type="FunFam" id="3.40.30.10:FF:000135">
    <property type="entry name" value="DnaJ homolog subfamily C member 10"/>
    <property type="match status" value="1"/>
</dbReference>
<dbReference type="GO" id="GO:0034975">
    <property type="term" value="P:protein folding in endoplasmic reticulum"/>
    <property type="evidence" value="ECO:0007669"/>
    <property type="project" value="Ensembl"/>
</dbReference>
<dbReference type="Proteomes" id="UP000472273">
    <property type="component" value="Unplaced"/>
</dbReference>
<dbReference type="Pfam" id="PF00085">
    <property type="entry name" value="Thioredoxin"/>
    <property type="match status" value="4"/>
</dbReference>
<dbReference type="InterPro" id="IPR001623">
    <property type="entry name" value="DnaJ_domain"/>
</dbReference>
<dbReference type="PRINTS" id="PR00421">
    <property type="entry name" value="THIOREDOXIN"/>
</dbReference>
<dbReference type="PANTHER" id="PTHR44340">
    <property type="entry name" value="DNAJ HOMOLOG SUBFAMILY C MEMBER 10"/>
    <property type="match status" value="1"/>
</dbReference>
<dbReference type="InterPro" id="IPR013766">
    <property type="entry name" value="Thioredoxin_domain"/>
</dbReference>
<keyword evidence="11" id="KW-0812">Transmembrane</keyword>
<name>A0A670XS51_PSETE</name>
<evidence type="ECO:0000313" key="15">
    <source>
        <dbReference type="Proteomes" id="UP000472273"/>
    </source>
</evidence>
<dbReference type="Gene3D" id="1.10.287.110">
    <property type="entry name" value="DnaJ domain"/>
    <property type="match status" value="1"/>
</dbReference>
<dbReference type="PROSITE" id="PS51352">
    <property type="entry name" value="THIOREDOXIN_2"/>
    <property type="match status" value="4"/>
</dbReference>
<dbReference type="GeneTree" id="ENSGT00940000155558"/>
<organism evidence="14 15">
    <name type="scientific">Pseudonaja textilis</name>
    <name type="common">Eastern brown snake</name>
    <dbReference type="NCBI Taxonomy" id="8673"/>
    <lineage>
        <taxon>Eukaryota</taxon>
        <taxon>Metazoa</taxon>
        <taxon>Chordata</taxon>
        <taxon>Craniata</taxon>
        <taxon>Vertebrata</taxon>
        <taxon>Euteleostomi</taxon>
        <taxon>Lepidosauria</taxon>
        <taxon>Squamata</taxon>
        <taxon>Bifurcata</taxon>
        <taxon>Unidentata</taxon>
        <taxon>Episquamata</taxon>
        <taxon>Toxicofera</taxon>
        <taxon>Serpentes</taxon>
        <taxon>Colubroidea</taxon>
        <taxon>Elapidae</taxon>
        <taxon>Hydrophiinae</taxon>
        <taxon>Pseudonaja</taxon>
    </lineage>
</organism>
<dbReference type="InterPro" id="IPR035673">
    <property type="entry name" value="ERdj5_TRX_N"/>
</dbReference>
<dbReference type="Ensembl" id="ENSPTXT00000001579.1">
    <property type="protein sequence ID" value="ENSPTXP00000001538.1"/>
    <property type="gene ID" value="ENSPTXG00000001248.1"/>
</dbReference>
<dbReference type="GO" id="GO:0034663">
    <property type="term" value="C:endoplasmic reticulum chaperone complex"/>
    <property type="evidence" value="ECO:0007669"/>
    <property type="project" value="Ensembl"/>
</dbReference>
<dbReference type="GO" id="GO:0001671">
    <property type="term" value="F:ATPase activator activity"/>
    <property type="evidence" value="ECO:0007669"/>
    <property type="project" value="Ensembl"/>
</dbReference>
<dbReference type="GO" id="GO:0051117">
    <property type="term" value="F:ATPase binding"/>
    <property type="evidence" value="ECO:0007669"/>
    <property type="project" value="Ensembl"/>
</dbReference>
<dbReference type="CDD" id="cd03003">
    <property type="entry name" value="PDI_a_ERdj5_N"/>
    <property type="match status" value="1"/>
</dbReference>
<dbReference type="PRINTS" id="PR00625">
    <property type="entry name" value="JDOMAIN"/>
</dbReference>
<dbReference type="GO" id="GO:0015035">
    <property type="term" value="F:protein-disulfide reductase activity"/>
    <property type="evidence" value="ECO:0007669"/>
    <property type="project" value="Ensembl"/>
</dbReference>
<dbReference type="PIRSF" id="PIRSF037293">
    <property type="entry name" value="DnaJ_homolog_subfam-C"/>
    <property type="match status" value="1"/>
</dbReference>
<feature type="disulfide bond" description="Redox-active" evidence="10">
    <location>
        <begin position="482"/>
        <end position="485"/>
    </location>
</feature>
<dbReference type="SUPFAM" id="SSF46565">
    <property type="entry name" value="Chaperone J-domain"/>
    <property type="match status" value="1"/>
</dbReference>
<dbReference type="GO" id="GO:0070059">
    <property type="term" value="P:intrinsic apoptotic signaling pathway in response to endoplasmic reticulum stress"/>
    <property type="evidence" value="ECO:0007669"/>
    <property type="project" value="Ensembl"/>
</dbReference>
<keyword evidence="7 10" id="KW-1015">Disulfide bond</keyword>
<evidence type="ECO:0000256" key="11">
    <source>
        <dbReference type="SAM" id="Phobius"/>
    </source>
</evidence>
<evidence type="ECO:0000256" key="8">
    <source>
        <dbReference type="ARBA" id="ARBA00023180"/>
    </source>
</evidence>
<dbReference type="GO" id="GO:0005788">
    <property type="term" value="C:endoplasmic reticulum lumen"/>
    <property type="evidence" value="ECO:0007669"/>
    <property type="project" value="UniProtKB-SubCell"/>
</dbReference>
<evidence type="ECO:0000259" key="12">
    <source>
        <dbReference type="PROSITE" id="PS50076"/>
    </source>
</evidence>
<dbReference type="PANTHER" id="PTHR44340:SF1">
    <property type="entry name" value="DNAJ HOMOLOG SUBFAMILY C MEMBER 10"/>
    <property type="match status" value="1"/>
</dbReference>
<reference evidence="14" key="2">
    <citation type="submission" date="2025-09" db="UniProtKB">
        <authorList>
            <consortium name="Ensembl"/>
        </authorList>
    </citation>
    <scope>IDENTIFICATION</scope>
</reference>
<keyword evidence="6" id="KW-0560">Oxidoreductase</keyword>
<keyword evidence="9" id="KW-0676">Redox-active center</keyword>
<dbReference type="InterPro" id="IPR052460">
    <property type="entry name" value="ER_disulfide_reductase"/>
</dbReference>
<sequence length="810" mass="92373">METSFPKRQCIRDFIKIVSLCFILICLVALVDPTQDYYSLLGISKEATSREIRQAFKKLALKLHPDKNQNNPEAHENFLKINRAYEVLKDEDLRKKYDKYGEKGLEDHQEGGRYESWNFYRYDFGIYDDDPEIITLDRGEFDAAVGSGELWFVNFYSPRCSHCHDLAPTWREFAKEMDGLIRIGAVNCGDNRMLCWSKGINSYPSLYVFKSGMNPVKFYGDRSKESLTNFAMQYVTSTVTELWAGNFANTVETAFASGIGWLITFCTEQGDCLTSRTRLKLAGMLEGLVKVGWMDCATQGELCGSLDISSSTTAYFPPGATLTNKEKGGVLYVNSLDAREIYLEVMKHLPDFDTILASTLEDHVAHHRWLIFFQFGKNSKSDTHDLKKLSVLLKAENIQVGKFDCLTAANICNSLYVYEPCVVVFKGRGMDNYEIHHGKNILYDLVAFAKESVNSHVITLGPQNFPGKKKEPWLVDFFAPWCPPCRALLPELRKASKHLYGQLKFGTLDCTVHEGICNLHNIRAYPTTVVFNQSHMHEYGGHHSAEQILEFIEDLMNPSVISLTPDTFAELVKKRKNNEIWMVDFYAPWCGPCQALMPEWKKMARLLNGLIVVGSVDCQKYFSLCHQENIQGYPEIRLFPQKSSSSYQHYSYNGWHRDANSLRTWALSYLPQVSVDLTPQSFSDKVLNGKEHWVIDFYAPWCGPCQNFAPEFEILAKTIKGKVKAGKVDCQAYAHTCQSAGIRAYPTVKFYPYQGTKKNILGEQIDSHDAKVITELLMEKVKSLKKKKKQSSRKKVGDILQGFFFLQKHT</sequence>
<feature type="domain" description="Thioredoxin" evidence="13">
    <location>
        <begin position="439"/>
        <end position="533"/>
    </location>
</feature>
<feature type="domain" description="Thioredoxin" evidence="13">
    <location>
        <begin position="122"/>
        <end position="236"/>
    </location>
</feature>
<dbReference type="SMART" id="SM00271">
    <property type="entry name" value="DnaJ"/>
    <property type="match status" value="1"/>
</dbReference>
<evidence type="ECO:0000256" key="6">
    <source>
        <dbReference type="ARBA" id="ARBA00023002"/>
    </source>
</evidence>
<evidence type="ECO:0000256" key="7">
    <source>
        <dbReference type="ARBA" id="ARBA00023157"/>
    </source>
</evidence>
<evidence type="ECO:0000256" key="10">
    <source>
        <dbReference type="PIRSR" id="PIRSR037293-1"/>
    </source>
</evidence>
<dbReference type="SUPFAM" id="SSF52833">
    <property type="entry name" value="Thioredoxin-like"/>
    <property type="match status" value="6"/>
</dbReference>
<dbReference type="CDD" id="cd03004">
    <property type="entry name" value="PDI_a_ERdj5_C"/>
    <property type="match status" value="3"/>
</dbReference>
<proteinExistence type="predicted"/>
<evidence type="ECO:0000256" key="4">
    <source>
        <dbReference type="ARBA" id="ARBA00022737"/>
    </source>
</evidence>
<dbReference type="InterPro" id="IPR036869">
    <property type="entry name" value="J_dom_sf"/>
</dbReference>
<evidence type="ECO:0000256" key="5">
    <source>
        <dbReference type="ARBA" id="ARBA00022824"/>
    </source>
</evidence>
<feature type="disulfide bond" description="Redox-active" evidence="10">
    <location>
        <begin position="590"/>
        <end position="593"/>
    </location>
</feature>
<dbReference type="PROSITE" id="PS50076">
    <property type="entry name" value="DNAJ_2"/>
    <property type="match status" value="1"/>
</dbReference>
<keyword evidence="4" id="KW-0677">Repeat</keyword>
<gene>
    <name evidence="14" type="primary">DNAJC10</name>
</gene>
<evidence type="ECO:0000256" key="3">
    <source>
        <dbReference type="ARBA" id="ARBA00022729"/>
    </source>
</evidence>
<dbReference type="PROSITE" id="PS00194">
    <property type="entry name" value="THIOREDOXIN_1"/>
    <property type="match status" value="3"/>
</dbReference>
<protein>
    <recommendedName>
        <fullName evidence="2">DnaJ homolog subfamily C member 10</fullName>
    </recommendedName>
</protein>
<feature type="domain" description="J" evidence="12">
    <location>
        <begin position="36"/>
        <end position="101"/>
    </location>
</feature>
<evidence type="ECO:0000256" key="1">
    <source>
        <dbReference type="ARBA" id="ARBA00004319"/>
    </source>
</evidence>
<keyword evidence="11" id="KW-1133">Transmembrane helix</keyword>
<comment type="subcellular location">
    <subcellularLocation>
        <location evidence="1">Endoplasmic reticulum lumen</location>
    </subcellularLocation>
</comment>
<dbReference type="CDD" id="cd06257">
    <property type="entry name" value="DnaJ"/>
    <property type="match status" value="1"/>
</dbReference>
<dbReference type="InterPro" id="IPR036249">
    <property type="entry name" value="Thioredoxin-like_sf"/>
</dbReference>
<dbReference type="InterPro" id="IPR017937">
    <property type="entry name" value="Thioredoxin_CS"/>
</dbReference>
<dbReference type="Pfam" id="PF00226">
    <property type="entry name" value="DnaJ"/>
    <property type="match status" value="1"/>
</dbReference>
<dbReference type="GO" id="GO:0016671">
    <property type="term" value="F:oxidoreductase activity, acting on a sulfur group of donors, disulfide as acceptor"/>
    <property type="evidence" value="ECO:0007669"/>
    <property type="project" value="Ensembl"/>
</dbReference>
<evidence type="ECO:0000256" key="2">
    <source>
        <dbReference type="ARBA" id="ARBA00020920"/>
    </source>
</evidence>
<dbReference type="GO" id="GO:0030544">
    <property type="term" value="F:Hsp70 protein binding"/>
    <property type="evidence" value="ECO:0007669"/>
    <property type="project" value="Ensembl"/>
</dbReference>
<feature type="disulfide bond" description="Redox-active" evidence="10">
    <location>
        <begin position="160"/>
        <end position="163"/>
    </location>
</feature>
<dbReference type="OMA" id="APTWRKF"/>
<dbReference type="FunFam" id="3.40.30.10:FF:000169">
    <property type="entry name" value="DnaJ homolog subfamily C member 10"/>
    <property type="match status" value="1"/>
</dbReference>
<dbReference type="Gene3D" id="3.40.30.10">
    <property type="entry name" value="Glutaredoxin"/>
    <property type="match status" value="6"/>
</dbReference>
<dbReference type="FunFam" id="3.40.30.10:FF:000106">
    <property type="entry name" value="DnaJ homolog subfamily C member 10"/>
    <property type="match status" value="1"/>
</dbReference>
<dbReference type="GO" id="GO:0051787">
    <property type="term" value="F:misfolded protein binding"/>
    <property type="evidence" value="ECO:0007669"/>
    <property type="project" value="Ensembl"/>
</dbReference>
<reference evidence="14" key="1">
    <citation type="submission" date="2025-08" db="UniProtKB">
        <authorList>
            <consortium name="Ensembl"/>
        </authorList>
    </citation>
    <scope>IDENTIFICATION</scope>
</reference>
<feature type="domain" description="Thioredoxin" evidence="13">
    <location>
        <begin position="546"/>
        <end position="671"/>
    </location>
</feature>
<dbReference type="InterPro" id="IPR035674">
    <property type="entry name" value="ERdj5_TRX_C"/>
</dbReference>
<keyword evidence="5" id="KW-0256">Endoplasmic reticulum</keyword>
<dbReference type="GO" id="GO:0036503">
    <property type="term" value="P:ERAD pathway"/>
    <property type="evidence" value="ECO:0007669"/>
    <property type="project" value="Ensembl"/>
</dbReference>
<keyword evidence="11" id="KW-0472">Membrane</keyword>
<dbReference type="FunFam" id="3.40.30.10:FF:000125">
    <property type="entry name" value="DnaJ homolog subfamily C member 10"/>
    <property type="match status" value="1"/>
</dbReference>
<keyword evidence="8" id="KW-0325">Glycoprotein</keyword>
<dbReference type="AlphaFoldDB" id="A0A670XS51"/>
<evidence type="ECO:0000256" key="9">
    <source>
        <dbReference type="ARBA" id="ARBA00023284"/>
    </source>
</evidence>
<dbReference type="InterPro" id="IPR021170">
    <property type="entry name" value="ERdj5"/>
</dbReference>
<dbReference type="FunFam" id="3.40.30.10:FF:000087">
    <property type="entry name" value="DnaJ homolog subfamily C member 10"/>
    <property type="match status" value="1"/>
</dbReference>
<evidence type="ECO:0000313" key="14">
    <source>
        <dbReference type="Ensembl" id="ENSPTXP00000001538.1"/>
    </source>
</evidence>
<dbReference type="GO" id="GO:0036498">
    <property type="term" value="P:IRE1-mediated unfolded protein response"/>
    <property type="evidence" value="ECO:0007669"/>
    <property type="project" value="TreeGrafter"/>
</dbReference>
<feature type="domain" description="Thioredoxin" evidence="13">
    <location>
        <begin position="673"/>
        <end position="786"/>
    </location>
</feature>
<feature type="transmembrane region" description="Helical" evidence="11">
    <location>
        <begin position="14"/>
        <end position="31"/>
    </location>
</feature>
<dbReference type="FunFam" id="1.10.287.110:FF:000029">
    <property type="entry name" value="DnaJ homolog subfamily C member 10"/>
    <property type="match status" value="1"/>
</dbReference>
<feature type="disulfide bond" description="Redox-active" evidence="10">
    <location>
        <begin position="702"/>
        <end position="705"/>
    </location>
</feature>
<keyword evidence="15" id="KW-1185">Reference proteome</keyword>